<organism evidence="1 2">
    <name type="scientific">Clavelina lepadiformis</name>
    <name type="common">Light-bulb sea squirt</name>
    <name type="synonym">Ascidia lepadiformis</name>
    <dbReference type="NCBI Taxonomy" id="159417"/>
    <lineage>
        <taxon>Eukaryota</taxon>
        <taxon>Metazoa</taxon>
        <taxon>Chordata</taxon>
        <taxon>Tunicata</taxon>
        <taxon>Ascidiacea</taxon>
        <taxon>Aplousobranchia</taxon>
        <taxon>Clavelinidae</taxon>
        <taxon>Clavelina</taxon>
    </lineage>
</organism>
<dbReference type="EMBL" id="CAWYQH010000024">
    <property type="protein sequence ID" value="CAK8675712.1"/>
    <property type="molecule type" value="Genomic_DNA"/>
</dbReference>
<evidence type="ECO:0000313" key="1">
    <source>
        <dbReference type="EMBL" id="CAK8675712.1"/>
    </source>
</evidence>
<gene>
    <name evidence="1" type="ORF">CVLEPA_LOCUS5256</name>
</gene>
<keyword evidence="2" id="KW-1185">Reference proteome</keyword>
<protein>
    <submittedName>
        <fullName evidence="1">Uncharacterized protein</fullName>
    </submittedName>
</protein>
<proteinExistence type="predicted"/>
<comment type="caution">
    <text evidence="1">The sequence shown here is derived from an EMBL/GenBank/DDBJ whole genome shotgun (WGS) entry which is preliminary data.</text>
</comment>
<name>A0ABP0FBU9_CLALP</name>
<reference evidence="1 2" key="1">
    <citation type="submission" date="2024-02" db="EMBL/GenBank/DDBJ databases">
        <authorList>
            <person name="Daric V."/>
            <person name="Darras S."/>
        </authorList>
    </citation>
    <scope>NUCLEOTIDE SEQUENCE [LARGE SCALE GENOMIC DNA]</scope>
</reference>
<dbReference type="Proteomes" id="UP001642483">
    <property type="component" value="Unassembled WGS sequence"/>
</dbReference>
<sequence length="132" mass="14798">MERLENETCQREWSFFLKEEKAREAELKKHNGAMLKFVTSSGSNVSLTLPENDSNENPYNNAELQRDTENISLSAETQETGSIKSNTNEINYALPVIDGDEGENNDQAVAVVNTLPNDVASWPEVIDHHLYG</sequence>
<evidence type="ECO:0000313" key="2">
    <source>
        <dbReference type="Proteomes" id="UP001642483"/>
    </source>
</evidence>
<accession>A0ABP0FBU9</accession>